<gene>
    <name evidence="2" type="ORF">HINF_LOCUS66456</name>
    <name evidence="3" type="ORF">HINF_LOCUS8223</name>
</gene>
<dbReference type="EMBL" id="CATOUU010001186">
    <property type="protein sequence ID" value="CAI9978811.1"/>
    <property type="molecule type" value="Genomic_DNA"/>
</dbReference>
<evidence type="ECO:0000313" key="4">
    <source>
        <dbReference type="Proteomes" id="UP001642409"/>
    </source>
</evidence>
<reference evidence="3 4" key="2">
    <citation type="submission" date="2024-07" db="EMBL/GenBank/DDBJ databases">
        <authorList>
            <person name="Akdeniz Z."/>
        </authorList>
    </citation>
    <scope>NUCLEOTIDE SEQUENCE [LARGE SCALE GENOMIC DNA]</scope>
</reference>
<keyword evidence="1" id="KW-0472">Membrane</keyword>
<reference evidence="2" key="1">
    <citation type="submission" date="2023-06" db="EMBL/GenBank/DDBJ databases">
        <authorList>
            <person name="Kurt Z."/>
        </authorList>
    </citation>
    <scope>NUCLEOTIDE SEQUENCE</scope>
</reference>
<feature type="transmembrane region" description="Helical" evidence="1">
    <location>
        <begin position="261"/>
        <end position="279"/>
    </location>
</feature>
<dbReference type="Proteomes" id="UP001642409">
    <property type="component" value="Unassembled WGS sequence"/>
</dbReference>
<dbReference type="EMBL" id="CAXDID020000017">
    <property type="protein sequence ID" value="CAL5984685.1"/>
    <property type="molecule type" value="Genomic_DNA"/>
</dbReference>
<organism evidence="2">
    <name type="scientific">Hexamita inflata</name>
    <dbReference type="NCBI Taxonomy" id="28002"/>
    <lineage>
        <taxon>Eukaryota</taxon>
        <taxon>Metamonada</taxon>
        <taxon>Diplomonadida</taxon>
        <taxon>Hexamitidae</taxon>
        <taxon>Hexamitinae</taxon>
        <taxon>Hexamita</taxon>
    </lineage>
</organism>
<accession>A0AA86RIP9</accession>
<keyword evidence="1" id="KW-0812">Transmembrane</keyword>
<evidence type="ECO:0000256" key="1">
    <source>
        <dbReference type="SAM" id="Phobius"/>
    </source>
</evidence>
<protein>
    <recommendedName>
        <fullName evidence="5">Transmembrane protein</fullName>
    </recommendedName>
</protein>
<dbReference type="AlphaFoldDB" id="A0AA86RIP9"/>
<evidence type="ECO:0008006" key="5">
    <source>
        <dbReference type="Google" id="ProtNLM"/>
    </source>
</evidence>
<sequence length="284" mass="33382">MDNTFRSQFSDCAGCYMFDNQIQYIFTPHLAESSISYSNAQNDDFYQIVARIRDTKRDVSYFDIIEQTSQYDLFAEFQNDQNQVVLNQFAMFITKPHQYSIKRPKYFINYYNLLEATVCQAQQFNIELTTLLFQCGFTMMYYQIDGGKYCVMNKLLNYTQAQQCTIGDTTIQLNQIPGSGVYTVTFLSPNYQKYLNSQQYSNCFMFLDEFNSYLTQLYQNLNLKFVYFNDNIYSEDLINITAPYGQLYTLQPVYEQRKTNFSLNILVVVSVVFAIMIYSSTVNM</sequence>
<keyword evidence="1" id="KW-1133">Transmembrane helix</keyword>
<evidence type="ECO:0000313" key="2">
    <source>
        <dbReference type="EMBL" id="CAI9978811.1"/>
    </source>
</evidence>
<proteinExistence type="predicted"/>
<comment type="caution">
    <text evidence="2">The sequence shown here is derived from an EMBL/GenBank/DDBJ whole genome shotgun (WGS) entry which is preliminary data.</text>
</comment>
<keyword evidence="4" id="KW-1185">Reference proteome</keyword>
<evidence type="ECO:0000313" key="3">
    <source>
        <dbReference type="EMBL" id="CAL5984685.1"/>
    </source>
</evidence>
<name>A0AA86RIP9_9EUKA</name>